<keyword evidence="5" id="KW-0325">Glycoprotein</keyword>
<dbReference type="EMBL" id="FN653260">
    <property type="protein sequence ID" value="CBY14180.1"/>
    <property type="molecule type" value="Genomic_DNA"/>
</dbReference>
<evidence type="ECO:0000313" key="10">
    <source>
        <dbReference type="Proteomes" id="UP000001307"/>
    </source>
</evidence>
<dbReference type="PANTHER" id="PTHR16189:SF0">
    <property type="entry name" value="TRANSMEMBRANE PROTEIN 104"/>
    <property type="match status" value="1"/>
</dbReference>
<feature type="transmembrane region" description="Helical" evidence="7">
    <location>
        <begin position="188"/>
        <end position="209"/>
    </location>
</feature>
<dbReference type="Gene3D" id="1.20.1740.10">
    <property type="entry name" value="Amino acid/polyamine transporter I"/>
    <property type="match status" value="1"/>
</dbReference>
<feature type="transmembrane region" description="Helical" evidence="7">
    <location>
        <begin position="6"/>
        <end position="27"/>
    </location>
</feature>
<feature type="transmembrane region" description="Helical" evidence="7">
    <location>
        <begin position="406"/>
        <end position="428"/>
    </location>
</feature>
<keyword evidence="2 7" id="KW-0812">Transmembrane</keyword>
<dbReference type="OrthoDB" id="294541at2759"/>
<accession>E4XWY6</accession>
<feature type="transmembrane region" description="Helical" evidence="7">
    <location>
        <begin position="379"/>
        <end position="400"/>
    </location>
</feature>
<organism evidence="9">
    <name type="scientific">Oikopleura dioica</name>
    <name type="common">Tunicate</name>
    <dbReference type="NCBI Taxonomy" id="34765"/>
    <lineage>
        <taxon>Eukaryota</taxon>
        <taxon>Metazoa</taxon>
        <taxon>Chordata</taxon>
        <taxon>Tunicata</taxon>
        <taxon>Appendicularia</taxon>
        <taxon>Copelata</taxon>
        <taxon>Oikopleuridae</taxon>
        <taxon>Oikopleura</taxon>
    </lineage>
</organism>
<feature type="transmembrane region" description="Helical" evidence="7">
    <location>
        <begin position="286"/>
        <end position="311"/>
    </location>
</feature>
<comment type="subcellular location">
    <subcellularLocation>
        <location evidence="1">Membrane</location>
        <topology evidence="1">Multi-pass membrane protein</topology>
    </subcellularLocation>
</comment>
<evidence type="ECO:0000256" key="5">
    <source>
        <dbReference type="ARBA" id="ARBA00023180"/>
    </source>
</evidence>
<comment type="similarity">
    <text evidence="6">Belongs to the TMEM104 family.</text>
</comment>
<protein>
    <recommendedName>
        <fullName evidence="8">Amino acid transporter transmembrane domain-containing protein</fullName>
    </recommendedName>
</protein>
<evidence type="ECO:0000313" key="9">
    <source>
        <dbReference type="EMBL" id="CBY14180.1"/>
    </source>
</evidence>
<sequence>MGQNEGQFGALTGSALIFNTVVGMGIWALPKMIYEAGTVASYSILIFCGFISFVVASFINELQGAANAVKKANLSKNPKKVLKEDEVRLTDPEDELDRIDQATIYTVTERFELTSAVQLILGDWPAKINNILIILSIQVAVCAYIVTFAETFRNLYCRPLTCQSDNFTEDLDDSEKAMCGDTQYTEKFIYTSAVILILAVTAPFCAMGVGNNTSVQMLGTIFRWITIILVLIISIVRVGDSDAKFSTSPTNWARMPLMFGMANSAFGCHEALPSLLFPIKQKRNNVMILIITFSLIGFLFLLLSTTALTAFDGPEIADLYLLNFQNDCDLVKSSFVRMILTFYPIIPAVTNFIIFHVVCQRNLEVMLPLPKVLTKLGLIYQKIFLMTLSSLVPLAVSLTITNVGLIFSVGGAFTTIFSSFFFPTLMVMRSRSMLADVPVKNPLASPMQSNFWIFLVFLTIAGTVVANAIAIFFL</sequence>
<feature type="transmembrane region" description="Helical" evidence="7">
    <location>
        <begin position="449"/>
        <end position="473"/>
    </location>
</feature>
<evidence type="ECO:0000256" key="4">
    <source>
        <dbReference type="ARBA" id="ARBA00023136"/>
    </source>
</evidence>
<dbReference type="InterPro" id="IPR013057">
    <property type="entry name" value="AA_transpt_TM"/>
</dbReference>
<dbReference type="PANTHER" id="PTHR16189">
    <property type="entry name" value="TRANSMEMBRANE PROTEIN 104-RELATED"/>
    <property type="match status" value="1"/>
</dbReference>
<dbReference type="InParanoid" id="E4XWY6"/>
<keyword evidence="3 7" id="KW-1133">Transmembrane helix</keyword>
<name>E4XWY6_OIKDI</name>
<feature type="transmembrane region" description="Helical" evidence="7">
    <location>
        <begin position="39"/>
        <end position="59"/>
    </location>
</feature>
<feature type="transmembrane region" description="Helical" evidence="7">
    <location>
        <begin position="221"/>
        <end position="239"/>
    </location>
</feature>
<dbReference type="Pfam" id="PF01490">
    <property type="entry name" value="Aa_trans"/>
    <property type="match status" value="1"/>
</dbReference>
<keyword evidence="4 7" id="KW-0472">Membrane</keyword>
<evidence type="ECO:0000259" key="8">
    <source>
        <dbReference type="Pfam" id="PF01490"/>
    </source>
</evidence>
<reference evidence="9" key="1">
    <citation type="journal article" date="2010" name="Science">
        <title>Plasticity of animal genome architecture unmasked by rapid evolution of a pelagic tunicate.</title>
        <authorList>
            <person name="Denoeud F."/>
            <person name="Henriet S."/>
            <person name="Mungpakdee S."/>
            <person name="Aury J.M."/>
            <person name="Da Silva C."/>
            <person name="Brinkmann H."/>
            <person name="Mikhaleva J."/>
            <person name="Olsen L.C."/>
            <person name="Jubin C."/>
            <person name="Canestro C."/>
            <person name="Bouquet J.M."/>
            <person name="Danks G."/>
            <person name="Poulain J."/>
            <person name="Campsteijn C."/>
            <person name="Adamski M."/>
            <person name="Cross I."/>
            <person name="Yadetie F."/>
            <person name="Muffato M."/>
            <person name="Louis A."/>
            <person name="Butcher S."/>
            <person name="Tsagkogeorga G."/>
            <person name="Konrad A."/>
            <person name="Singh S."/>
            <person name="Jensen M.F."/>
            <person name="Cong E.H."/>
            <person name="Eikeseth-Otteraa H."/>
            <person name="Noel B."/>
            <person name="Anthouard V."/>
            <person name="Porcel B.M."/>
            <person name="Kachouri-Lafond R."/>
            <person name="Nishino A."/>
            <person name="Ugolini M."/>
            <person name="Chourrout P."/>
            <person name="Nishida H."/>
            <person name="Aasland R."/>
            <person name="Huzurbazar S."/>
            <person name="Westhof E."/>
            <person name="Delsuc F."/>
            <person name="Lehrach H."/>
            <person name="Reinhardt R."/>
            <person name="Weissenbach J."/>
            <person name="Roy S.W."/>
            <person name="Artiguenave F."/>
            <person name="Postlethwait J.H."/>
            <person name="Manak J.R."/>
            <person name="Thompson E.M."/>
            <person name="Jaillon O."/>
            <person name="Du Pasquier L."/>
            <person name="Boudinot P."/>
            <person name="Liberles D.A."/>
            <person name="Volff J.N."/>
            <person name="Philippe H."/>
            <person name="Lenhard B."/>
            <person name="Roest Crollius H."/>
            <person name="Wincker P."/>
            <person name="Chourrout D."/>
        </authorList>
    </citation>
    <scope>NUCLEOTIDE SEQUENCE [LARGE SCALE GENOMIC DNA]</scope>
</reference>
<feature type="transmembrane region" description="Helical" evidence="7">
    <location>
        <begin position="335"/>
        <end position="358"/>
    </location>
</feature>
<dbReference type="GO" id="GO:0016020">
    <property type="term" value="C:membrane"/>
    <property type="evidence" value="ECO:0007669"/>
    <property type="project" value="UniProtKB-SubCell"/>
</dbReference>
<proteinExistence type="inferred from homology"/>
<evidence type="ECO:0000256" key="1">
    <source>
        <dbReference type="ARBA" id="ARBA00004141"/>
    </source>
</evidence>
<evidence type="ECO:0000256" key="3">
    <source>
        <dbReference type="ARBA" id="ARBA00022989"/>
    </source>
</evidence>
<dbReference type="Proteomes" id="UP000001307">
    <property type="component" value="Unassembled WGS sequence"/>
</dbReference>
<evidence type="ECO:0000256" key="6">
    <source>
        <dbReference type="ARBA" id="ARBA00038166"/>
    </source>
</evidence>
<evidence type="ECO:0000256" key="2">
    <source>
        <dbReference type="ARBA" id="ARBA00022692"/>
    </source>
</evidence>
<keyword evidence="10" id="KW-1185">Reference proteome</keyword>
<feature type="transmembrane region" description="Helical" evidence="7">
    <location>
        <begin position="131"/>
        <end position="149"/>
    </location>
</feature>
<feature type="domain" description="Amino acid transporter transmembrane" evidence="8">
    <location>
        <begin position="9"/>
        <end position="464"/>
    </location>
</feature>
<dbReference type="AlphaFoldDB" id="E4XWY6"/>
<gene>
    <name evidence="9" type="ORF">GSOID_T00007164001</name>
</gene>
<evidence type="ECO:0000256" key="7">
    <source>
        <dbReference type="SAM" id="Phobius"/>
    </source>
</evidence>